<comment type="caution">
    <text evidence="2">The sequence shown here is derived from an EMBL/GenBank/DDBJ whole genome shotgun (WGS) entry which is preliminary data.</text>
</comment>
<feature type="transmembrane region" description="Helical" evidence="1">
    <location>
        <begin position="30"/>
        <end position="46"/>
    </location>
</feature>
<gene>
    <name evidence="2" type="ORF">ABIC75_001587</name>
</gene>
<dbReference type="Proteomes" id="UP001549184">
    <property type="component" value="Unassembled WGS sequence"/>
</dbReference>
<feature type="transmembrane region" description="Helical" evidence="1">
    <location>
        <begin position="58"/>
        <end position="78"/>
    </location>
</feature>
<name>A0ABV2JU97_9GAMM</name>
<accession>A0ABV2JU97</accession>
<sequence length="177" mass="19780">MSWIVTLAFVAAHAWQWTVVGKAFGRDARTPIVLIQLLGMTGYLWAQRSEKAWSRRLQTLIFALLFLSTTIVPAIRFAESTLYAWNPQRMMCPMPGDGRMVVCSMFGGELLYMPLLCLGVLIWYLARAPRLPRERTAVRLALAIGLFGSALSAGSMLPWGDWAARLSNSDVMLSTPR</sequence>
<proteinExistence type="predicted"/>
<feature type="transmembrane region" description="Helical" evidence="1">
    <location>
        <begin position="98"/>
        <end position="125"/>
    </location>
</feature>
<keyword evidence="1" id="KW-1133">Transmembrane helix</keyword>
<feature type="transmembrane region" description="Helical" evidence="1">
    <location>
        <begin position="137"/>
        <end position="159"/>
    </location>
</feature>
<keyword evidence="3" id="KW-1185">Reference proteome</keyword>
<reference evidence="2 3" key="1">
    <citation type="submission" date="2024-06" db="EMBL/GenBank/DDBJ databases">
        <title>Sorghum-associated microbial communities from plants grown in Nebraska, USA.</title>
        <authorList>
            <person name="Schachtman D."/>
        </authorList>
    </citation>
    <scope>NUCLEOTIDE SEQUENCE [LARGE SCALE GENOMIC DNA]</scope>
    <source>
        <strain evidence="2 3">1073</strain>
    </source>
</reference>
<protein>
    <recommendedName>
        <fullName evidence="4">DUF3995 domain-containing protein</fullName>
    </recommendedName>
</protein>
<organism evidence="2 3">
    <name type="scientific">Dyella japonica</name>
    <dbReference type="NCBI Taxonomy" id="231455"/>
    <lineage>
        <taxon>Bacteria</taxon>
        <taxon>Pseudomonadati</taxon>
        <taxon>Pseudomonadota</taxon>
        <taxon>Gammaproteobacteria</taxon>
        <taxon>Lysobacterales</taxon>
        <taxon>Rhodanobacteraceae</taxon>
        <taxon>Dyella</taxon>
    </lineage>
</organism>
<keyword evidence="1" id="KW-0812">Transmembrane</keyword>
<evidence type="ECO:0000256" key="1">
    <source>
        <dbReference type="SAM" id="Phobius"/>
    </source>
</evidence>
<evidence type="ECO:0008006" key="4">
    <source>
        <dbReference type="Google" id="ProtNLM"/>
    </source>
</evidence>
<evidence type="ECO:0000313" key="3">
    <source>
        <dbReference type="Proteomes" id="UP001549184"/>
    </source>
</evidence>
<evidence type="ECO:0000313" key="2">
    <source>
        <dbReference type="EMBL" id="MET3651865.1"/>
    </source>
</evidence>
<keyword evidence="1" id="KW-0472">Membrane</keyword>
<dbReference type="EMBL" id="JBEPMU010000002">
    <property type="protein sequence ID" value="MET3651865.1"/>
    <property type="molecule type" value="Genomic_DNA"/>
</dbReference>